<keyword evidence="2" id="KW-1185">Reference proteome</keyword>
<dbReference type="EMBL" id="JAMQAW010000028">
    <property type="protein sequence ID" value="MCM2391036.1"/>
    <property type="molecule type" value="Genomic_DNA"/>
</dbReference>
<reference evidence="1" key="1">
    <citation type="submission" date="2022-06" db="EMBL/GenBank/DDBJ databases">
        <title>Genome public.</title>
        <authorList>
            <person name="Sun Q."/>
        </authorList>
    </citation>
    <scope>NUCLEOTIDE SEQUENCE</scope>
    <source>
        <strain evidence="1">CWNU-1</strain>
    </source>
</reference>
<evidence type="ECO:0000313" key="1">
    <source>
        <dbReference type="EMBL" id="MCM2391036.1"/>
    </source>
</evidence>
<organism evidence="1 2">
    <name type="scientific">Streptomyces albipurpureus</name>
    <dbReference type="NCBI Taxonomy" id="2897419"/>
    <lineage>
        <taxon>Bacteria</taxon>
        <taxon>Bacillati</taxon>
        <taxon>Actinomycetota</taxon>
        <taxon>Actinomycetes</taxon>
        <taxon>Kitasatosporales</taxon>
        <taxon>Streptomycetaceae</taxon>
        <taxon>Streptomyces</taxon>
    </lineage>
</organism>
<evidence type="ECO:0000313" key="2">
    <source>
        <dbReference type="Proteomes" id="UP001431429"/>
    </source>
</evidence>
<accession>A0ABT0URQ0</accession>
<proteinExistence type="predicted"/>
<sequence>MTRAFLLRLRGALTSYRDRSSTQNNEPPMPSPAPGCRVCSAHMRLAAHSLITGSVSQSRHCADVIARHPHRIARAM</sequence>
<dbReference type="Proteomes" id="UP001431429">
    <property type="component" value="Unassembled WGS sequence"/>
</dbReference>
<comment type="caution">
    <text evidence="1">The sequence shown here is derived from an EMBL/GenBank/DDBJ whole genome shotgun (WGS) entry which is preliminary data.</text>
</comment>
<name>A0ABT0URQ0_9ACTN</name>
<protein>
    <submittedName>
        <fullName evidence="1">Uncharacterized protein</fullName>
    </submittedName>
</protein>
<gene>
    <name evidence="1" type="ORF">NBG84_22545</name>
</gene>